<dbReference type="Gene3D" id="1.20.5.110">
    <property type="match status" value="2"/>
</dbReference>
<accession>A0AB40BU54</accession>
<dbReference type="GO" id="GO:0015031">
    <property type="term" value="P:protein transport"/>
    <property type="evidence" value="ECO:0007669"/>
    <property type="project" value="UniProtKB-KW"/>
</dbReference>
<dbReference type="PANTHER" id="PTHR19305:SF9">
    <property type="entry name" value="SYNAPTOSOMAL-ASSOCIATED PROTEIN 29"/>
    <property type="match status" value="1"/>
</dbReference>
<dbReference type="PANTHER" id="PTHR19305">
    <property type="entry name" value="SYNAPTOSOMAL ASSOCIATED PROTEIN"/>
    <property type="match status" value="1"/>
</dbReference>
<dbReference type="GO" id="GO:0031201">
    <property type="term" value="C:SNARE complex"/>
    <property type="evidence" value="ECO:0007669"/>
    <property type="project" value="InterPro"/>
</dbReference>
<comment type="subcellular location">
    <subcellularLocation>
        <location evidence="1">Membrane</location>
    </subcellularLocation>
</comment>
<feature type="domain" description="T-SNARE coiled-coil homology" evidence="7">
    <location>
        <begin position="259"/>
        <end position="321"/>
    </location>
</feature>
<feature type="compositionally biased region" description="Basic and acidic residues" evidence="6">
    <location>
        <begin position="25"/>
        <end position="43"/>
    </location>
</feature>
<feature type="region of interest" description="Disordered" evidence="6">
    <location>
        <begin position="1"/>
        <end position="101"/>
    </location>
</feature>
<dbReference type="CDD" id="cd15841">
    <property type="entry name" value="SNARE_Qc"/>
    <property type="match status" value="1"/>
</dbReference>
<keyword evidence="8" id="KW-1185">Reference proteome</keyword>
<evidence type="ECO:0000256" key="3">
    <source>
        <dbReference type="ARBA" id="ARBA00022448"/>
    </source>
</evidence>
<gene>
    <name evidence="9" type="primary">LOC120267399</name>
</gene>
<evidence type="ECO:0000256" key="5">
    <source>
        <dbReference type="ARBA" id="ARBA00023136"/>
    </source>
</evidence>
<evidence type="ECO:0000256" key="2">
    <source>
        <dbReference type="ARBA" id="ARBA00009480"/>
    </source>
</evidence>
<dbReference type="AlphaFoldDB" id="A0AB40BU54"/>
<evidence type="ECO:0000256" key="1">
    <source>
        <dbReference type="ARBA" id="ARBA00004370"/>
    </source>
</evidence>
<name>A0AB40BU54_DIOCR</name>
<dbReference type="SMART" id="SM00397">
    <property type="entry name" value="t_SNARE"/>
    <property type="match status" value="2"/>
</dbReference>
<reference evidence="9" key="1">
    <citation type="submission" date="2025-08" db="UniProtKB">
        <authorList>
            <consortium name="RefSeq"/>
        </authorList>
    </citation>
    <scope>IDENTIFICATION</scope>
</reference>
<sequence length="324" mass="36321">MDQPPAGRMRRDQGRRAASGIEGGGGEREGGIEGFGEKKEGTKRTPVPTLPKQHSSEPGFSHSNPFDSDPETDTKTRSNFKHAPYSYEKDERRESSYSGFADAKNRYKNDFRDSGGIDNQSTQELENYAVYKAEENTEKLNGCLKIAHEIHEGATHTLVTLHQQGEQITRTHLNAANIEHDLSRGEKLLGNLGGIFSKTWKPKKSRPIKGPVLIRDDSFKRKGSHMEQREKLGLSSSPKGKLSLRQYPTEPASALEKVEIEKAKQDDILCNLSNVLDQLKEMALDMGSEIGRQNEAIDNVHDDVEELNFRVKGANIRSQRLLRK</sequence>
<evidence type="ECO:0000259" key="7">
    <source>
        <dbReference type="PROSITE" id="PS50192"/>
    </source>
</evidence>
<evidence type="ECO:0000313" key="9">
    <source>
        <dbReference type="RefSeq" id="XP_039130969.1"/>
    </source>
</evidence>
<dbReference type="PROSITE" id="PS50192">
    <property type="entry name" value="T_SNARE"/>
    <property type="match status" value="1"/>
</dbReference>
<keyword evidence="3" id="KW-0813">Transport</keyword>
<organism evidence="8 9">
    <name type="scientific">Dioscorea cayennensis subsp. rotundata</name>
    <name type="common">White Guinea yam</name>
    <name type="synonym">Dioscorea rotundata</name>
    <dbReference type="NCBI Taxonomy" id="55577"/>
    <lineage>
        <taxon>Eukaryota</taxon>
        <taxon>Viridiplantae</taxon>
        <taxon>Streptophyta</taxon>
        <taxon>Embryophyta</taxon>
        <taxon>Tracheophyta</taxon>
        <taxon>Spermatophyta</taxon>
        <taxon>Magnoliopsida</taxon>
        <taxon>Liliopsida</taxon>
        <taxon>Dioscoreales</taxon>
        <taxon>Dioscoreaceae</taxon>
        <taxon>Dioscorea</taxon>
    </lineage>
</organism>
<protein>
    <submittedName>
        <fullName evidence="9">SNAP25 homologous protein SNAP33-like</fullName>
    </submittedName>
</protein>
<evidence type="ECO:0000256" key="4">
    <source>
        <dbReference type="ARBA" id="ARBA00022927"/>
    </source>
</evidence>
<dbReference type="GO" id="GO:0005886">
    <property type="term" value="C:plasma membrane"/>
    <property type="evidence" value="ECO:0007669"/>
    <property type="project" value="TreeGrafter"/>
</dbReference>
<dbReference type="Proteomes" id="UP001515500">
    <property type="component" value="Chromosome 8"/>
</dbReference>
<keyword evidence="5" id="KW-0472">Membrane</keyword>
<dbReference type="CDD" id="cd15861">
    <property type="entry name" value="SNARE_SNAP25N_23N_29N_SEC9N"/>
    <property type="match status" value="1"/>
</dbReference>
<dbReference type="InterPro" id="IPR044766">
    <property type="entry name" value="NPSN/SNAP25-like_N_SNARE"/>
</dbReference>
<dbReference type="RefSeq" id="XP_039130969.1">
    <property type="nucleotide sequence ID" value="XM_039275035.1"/>
</dbReference>
<proteinExistence type="inferred from homology"/>
<evidence type="ECO:0000256" key="6">
    <source>
        <dbReference type="SAM" id="MobiDB-lite"/>
    </source>
</evidence>
<comment type="similarity">
    <text evidence="2">Belongs to the SNAP-25 family.</text>
</comment>
<dbReference type="GO" id="GO:0005484">
    <property type="term" value="F:SNAP receptor activity"/>
    <property type="evidence" value="ECO:0007669"/>
    <property type="project" value="InterPro"/>
</dbReference>
<evidence type="ECO:0000313" key="8">
    <source>
        <dbReference type="Proteomes" id="UP001515500"/>
    </source>
</evidence>
<dbReference type="GeneID" id="120267399"/>
<dbReference type="SUPFAM" id="SSF58038">
    <property type="entry name" value="SNARE fusion complex"/>
    <property type="match status" value="2"/>
</dbReference>
<dbReference type="FunFam" id="1.20.5.110:FF:000031">
    <property type="entry name" value="SNAP25 homologous protein SNAP33"/>
    <property type="match status" value="1"/>
</dbReference>
<feature type="compositionally biased region" description="Polar residues" evidence="6">
    <location>
        <begin position="52"/>
        <end position="66"/>
    </location>
</feature>
<dbReference type="GO" id="GO:0016192">
    <property type="term" value="P:vesicle-mediated transport"/>
    <property type="evidence" value="ECO:0007669"/>
    <property type="project" value="UniProtKB-ARBA"/>
</dbReference>
<dbReference type="InterPro" id="IPR000727">
    <property type="entry name" value="T_SNARE_dom"/>
</dbReference>
<keyword evidence="4" id="KW-0653">Protein transport</keyword>